<organism evidence="2 3">
    <name type="scientific">Staphylotrichum tortipilum</name>
    <dbReference type="NCBI Taxonomy" id="2831512"/>
    <lineage>
        <taxon>Eukaryota</taxon>
        <taxon>Fungi</taxon>
        <taxon>Dikarya</taxon>
        <taxon>Ascomycota</taxon>
        <taxon>Pezizomycotina</taxon>
        <taxon>Sordariomycetes</taxon>
        <taxon>Sordariomycetidae</taxon>
        <taxon>Sordariales</taxon>
        <taxon>Chaetomiaceae</taxon>
        <taxon>Staphylotrichum</taxon>
    </lineage>
</organism>
<evidence type="ECO:0000313" key="3">
    <source>
        <dbReference type="Proteomes" id="UP001303889"/>
    </source>
</evidence>
<keyword evidence="1" id="KW-0732">Signal</keyword>
<dbReference type="EMBL" id="MU856559">
    <property type="protein sequence ID" value="KAK3896537.1"/>
    <property type="molecule type" value="Genomic_DNA"/>
</dbReference>
<protein>
    <submittedName>
        <fullName evidence="2">Uncharacterized protein</fullName>
    </submittedName>
</protein>
<gene>
    <name evidence="2" type="ORF">C8A05DRAFT_39924</name>
</gene>
<reference evidence="2" key="2">
    <citation type="submission" date="2023-05" db="EMBL/GenBank/DDBJ databases">
        <authorList>
            <consortium name="Lawrence Berkeley National Laboratory"/>
            <person name="Steindorff A."/>
            <person name="Hensen N."/>
            <person name="Bonometti L."/>
            <person name="Westerberg I."/>
            <person name="Brannstrom I.O."/>
            <person name="Guillou S."/>
            <person name="Cros-Aarteil S."/>
            <person name="Calhoun S."/>
            <person name="Haridas S."/>
            <person name="Kuo A."/>
            <person name="Mondo S."/>
            <person name="Pangilinan J."/>
            <person name="Riley R."/>
            <person name="Labutti K."/>
            <person name="Andreopoulos B."/>
            <person name="Lipzen A."/>
            <person name="Chen C."/>
            <person name="Yanf M."/>
            <person name="Daum C."/>
            <person name="Ng V."/>
            <person name="Clum A."/>
            <person name="Ohm R."/>
            <person name="Martin F."/>
            <person name="Silar P."/>
            <person name="Natvig D."/>
            <person name="Lalanne C."/>
            <person name="Gautier V."/>
            <person name="Ament-Velasquez S.L."/>
            <person name="Kruys A."/>
            <person name="Hutchinson M.I."/>
            <person name="Powell A.J."/>
            <person name="Barry K."/>
            <person name="Miller A.N."/>
            <person name="Grigoriev I.V."/>
            <person name="Debuchy R."/>
            <person name="Gladieux P."/>
            <person name="Thoren M.H."/>
            <person name="Johannesson H."/>
        </authorList>
    </citation>
    <scope>NUCLEOTIDE SEQUENCE</scope>
    <source>
        <strain evidence="2">CBS 103.79</strain>
    </source>
</reference>
<name>A0AAN6RLW3_9PEZI</name>
<proteinExistence type="predicted"/>
<sequence length="153" mass="16315">MALALQVLAGTALLAATTVLAAGVETSERFALEGRGALEDCFGPNGICAIWAVDFANPCHDALRTTNNFTAWGICKCETGWLSMLQADVIVSNLDATLHEQPRNKAESDHNGSVYDNCARGSHDYGIAASGDWPSWISQWLGERTSKSTVNVG</sequence>
<feature type="signal peptide" evidence="1">
    <location>
        <begin position="1"/>
        <end position="21"/>
    </location>
</feature>
<dbReference type="AlphaFoldDB" id="A0AAN6RLW3"/>
<evidence type="ECO:0000256" key="1">
    <source>
        <dbReference type="SAM" id="SignalP"/>
    </source>
</evidence>
<reference evidence="2" key="1">
    <citation type="journal article" date="2023" name="Mol. Phylogenet. Evol.">
        <title>Genome-scale phylogeny and comparative genomics of the fungal order Sordariales.</title>
        <authorList>
            <person name="Hensen N."/>
            <person name="Bonometti L."/>
            <person name="Westerberg I."/>
            <person name="Brannstrom I.O."/>
            <person name="Guillou S."/>
            <person name="Cros-Aarteil S."/>
            <person name="Calhoun S."/>
            <person name="Haridas S."/>
            <person name="Kuo A."/>
            <person name="Mondo S."/>
            <person name="Pangilinan J."/>
            <person name="Riley R."/>
            <person name="LaButti K."/>
            <person name="Andreopoulos B."/>
            <person name="Lipzen A."/>
            <person name="Chen C."/>
            <person name="Yan M."/>
            <person name="Daum C."/>
            <person name="Ng V."/>
            <person name="Clum A."/>
            <person name="Steindorff A."/>
            <person name="Ohm R.A."/>
            <person name="Martin F."/>
            <person name="Silar P."/>
            <person name="Natvig D.O."/>
            <person name="Lalanne C."/>
            <person name="Gautier V."/>
            <person name="Ament-Velasquez S.L."/>
            <person name="Kruys A."/>
            <person name="Hutchinson M.I."/>
            <person name="Powell A.J."/>
            <person name="Barry K."/>
            <person name="Miller A.N."/>
            <person name="Grigoriev I.V."/>
            <person name="Debuchy R."/>
            <person name="Gladieux P."/>
            <person name="Hiltunen Thoren M."/>
            <person name="Johannesson H."/>
        </authorList>
    </citation>
    <scope>NUCLEOTIDE SEQUENCE</scope>
    <source>
        <strain evidence="2">CBS 103.79</strain>
    </source>
</reference>
<feature type="non-terminal residue" evidence="2">
    <location>
        <position position="153"/>
    </location>
</feature>
<keyword evidence="3" id="KW-1185">Reference proteome</keyword>
<accession>A0AAN6RLW3</accession>
<feature type="chain" id="PRO_5042861534" evidence="1">
    <location>
        <begin position="22"/>
        <end position="153"/>
    </location>
</feature>
<evidence type="ECO:0000313" key="2">
    <source>
        <dbReference type="EMBL" id="KAK3896537.1"/>
    </source>
</evidence>
<dbReference type="Proteomes" id="UP001303889">
    <property type="component" value="Unassembled WGS sequence"/>
</dbReference>
<comment type="caution">
    <text evidence="2">The sequence shown here is derived from an EMBL/GenBank/DDBJ whole genome shotgun (WGS) entry which is preliminary data.</text>
</comment>